<dbReference type="RefSeq" id="XP_062735757.1">
    <property type="nucleotide sequence ID" value="XM_062872409.1"/>
</dbReference>
<accession>A0ABR0FS53</accession>
<organism evidence="1 2">
    <name type="scientific">Podospora bellae-mahoneyi</name>
    <dbReference type="NCBI Taxonomy" id="2093777"/>
    <lineage>
        <taxon>Eukaryota</taxon>
        <taxon>Fungi</taxon>
        <taxon>Dikarya</taxon>
        <taxon>Ascomycota</taxon>
        <taxon>Pezizomycotina</taxon>
        <taxon>Sordariomycetes</taxon>
        <taxon>Sordariomycetidae</taxon>
        <taxon>Sordariales</taxon>
        <taxon>Podosporaceae</taxon>
        <taxon>Podospora</taxon>
    </lineage>
</organism>
<sequence length="96" mass="10671">ATASRCLSPLPLHAPLPTLLFAPLCCTTSRRTNNLMDEASSYTTVLSRLHLLEPQLRGSSTQPSRRLLSCRTVQPATEALRTRHAAAARIFCRDRR</sequence>
<evidence type="ECO:0000313" key="1">
    <source>
        <dbReference type="EMBL" id="KAK4646781.1"/>
    </source>
</evidence>
<dbReference type="EMBL" id="JAFFGZ010000004">
    <property type="protein sequence ID" value="KAK4646781.1"/>
    <property type="molecule type" value="Genomic_DNA"/>
</dbReference>
<keyword evidence="2" id="KW-1185">Reference proteome</keyword>
<name>A0ABR0FS53_9PEZI</name>
<gene>
    <name evidence="1" type="ORF">QC761_0046300</name>
</gene>
<reference evidence="1 2" key="1">
    <citation type="journal article" date="2023" name="bioRxiv">
        <title>High-quality genome assemblies of four members of thePodospora anserinaspecies complex.</title>
        <authorList>
            <person name="Ament-Velasquez S.L."/>
            <person name="Vogan A.A."/>
            <person name="Wallerman O."/>
            <person name="Hartmann F."/>
            <person name="Gautier V."/>
            <person name="Silar P."/>
            <person name="Giraud T."/>
            <person name="Johannesson H."/>
        </authorList>
    </citation>
    <scope>NUCLEOTIDE SEQUENCE [LARGE SCALE GENOMIC DNA]</scope>
    <source>
        <strain evidence="1 2">CBS 112042</strain>
    </source>
</reference>
<feature type="non-terminal residue" evidence="1">
    <location>
        <position position="1"/>
    </location>
</feature>
<proteinExistence type="predicted"/>
<comment type="caution">
    <text evidence="1">The sequence shown here is derived from an EMBL/GenBank/DDBJ whole genome shotgun (WGS) entry which is preliminary data.</text>
</comment>
<protein>
    <submittedName>
        <fullName evidence="1">Uncharacterized protein</fullName>
    </submittedName>
</protein>
<dbReference type="Proteomes" id="UP001322138">
    <property type="component" value="Unassembled WGS sequence"/>
</dbReference>
<dbReference type="GeneID" id="87891570"/>
<evidence type="ECO:0000313" key="2">
    <source>
        <dbReference type="Proteomes" id="UP001322138"/>
    </source>
</evidence>